<dbReference type="EMBL" id="CP032157">
    <property type="protein sequence ID" value="AXY73406.1"/>
    <property type="molecule type" value="Genomic_DNA"/>
</dbReference>
<keyword evidence="1" id="KW-0732">Signal</keyword>
<dbReference type="Pfam" id="PF00144">
    <property type="entry name" value="Beta-lactamase"/>
    <property type="match status" value="1"/>
</dbReference>
<sequence length="400" mass="43204">MKIPVVNPKATFGALLIGAVCCLLFPVSCSNASADYADPIQSIENSLIPITSDGSTIHQTIYERMKVLGIPGVSIAVFDSGHIIWAKGYGLRDLERSLPVDTNTLFQAASVSKPLASAAMFKLVENNTLSLDEDVNLKLRGWKVPDNQYTTTEKVTLRRIVSHTAGLGVHGFSGYNQKDSIPTLAQILEGAPPANSPPVRVIALPGKKETYSGGAFTVMQLLMEETTGKPLGQLAQELVFAPVGMTHSTYTLPLPARFDTLVAKGYDDNKKQVEGGYHVFPEMAATGLWSTPSDLARFMLNIGNAYRGGDGLLKQATVQTMLTRSSGGSGHGFALDGKDSALCFWHSGSNAGFTAYAVSFEQIGRGVVIMTNSKKGMPFIHELLRAISKEYRWPSMWPKE</sequence>
<evidence type="ECO:0000313" key="3">
    <source>
        <dbReference type="EMBL" id="AXY73406.1"/>
    </source>
</evidence>
<reference evidence="3 4" key="1">
    <citation type="submission" date="2018-09" db="EMBL/GenBank/DDBJ databases">
        <title>Genome sequencing of strain 6GH32-13.</title>
        <authorList>
            <person name="Weon H.-Y."/>
            <person name="Heo J."/>
            <person name="Kwon S.-W."/>
        </authorList>
    </citation>
    <scope>NUCLEOTIDE SEQUENCE [LARGE SCALE GENOMIC DNA]</scope>
    <source>
        <strain evidence="3 4">5GH32-13</strain>
    </source>
</reference>
<dbReference type="RefSeq" id="WP_119049244.1">
    <property type="nucleotide sequence ID" value="NZ_CP032157.1"/>
</dbReference>
<dbReference type="GO" id="GO:0016787">
    <property type="term" value="F:hydrolase activity"/>
    <property type="evidence" value="ECO:0007669"/>
    <property type="project" value="UniProtKB-KW"/>
</dbReference>
<dbReference type="InterPro" id="IPR012338">
    <property type="entry name" value="Beta-lactam/transpept-like"/>
</dbReference>
<dbReference type="SUPFAM" id="SSF56601">
    <property type="entry name" value="beta-lactamase/transpeptidase-like"/>
    <property type="match status" value="1"/>
</dbReference>
<dbReference type="PANTHER" id="PTHR46825:SF9">
    <property type="entry name" value="BETA-LACTAMASE-RELATED DOMAIN-CONTAINING PROTEIN"/>
    <property type="match status" value="1"/>
</dbReference>
<gene>
    <name evidence="3" type="ORF">D3H65_05175</name>
</gene>
<feature type="signal peptide" evidence="1">
    <location>
        <begin position="1"/>
        <end position="34"/>
    </location>
</feature>
<evidence type="ECO:0000313" key="4">
    <source>
        <dbReference type="Proteomes" id="UP000263900"/>
    </source>
</evidence>
<dbReference type="KEGG" id="pseg:D3H65_05175"/>
<dbReference type="InterPro" id="IPR050491">
    <property type="entry name" value="AmpC-like"/>
</dbReference>
<evidence type="ECO:0000259" key="2">
    <source>
        <dbReference type="Pfam" id="PF00144"/>
    </source>
</evidence>
<protein>
    <submittedName>
        <fullName evidence="3">Class A beta-lactamase-related serine hydrolase</fullName>
    </submittedName>
</protein>
<dbReference type="Gene3D" id="3.40.710.10">
    <property type="entry name" value="DD-peptidase/beta-lactamase superfamily"/>
    <property type="match status" value="1"/>
</dbReference>
<evidence type="ECO:0000256" key="1">
    <source>
        <dbReference type="SAM" id="SignalP"/>
    </source>
</evidence>
<feature type="domain" description="Beta-lactamase-related" evidence="2">
    <location>
        <begin position="59"/>
        <end position="379"/>
    </location>
</feature>
<feature type="chain" id="PRO_5017726056" evidence="1">
    <location>
        <begin position="35"/>
        <end position="400"/>
    </location>
</feature>
<dbReference type="InterPro" id="IPR001466">
    <property type="entry name" value="Beta-lactam-related"/>
</dbReference>
<dbReference type="PANTHER" id="PTHR46825">
    <property type="entry name" value="D-ALANYL-D-ALANINE-CARBOXYPEPTIDASE/ENDOPEPTIDASE AMPH"/>
    <property type="match status" value="1"/>
</dbReference>
<accession>A0A3B7MK50</accession>
<name>A0A3B7MK50_9BACT</name>
<keyword evidence="3" id="KW-0378">Hydrolase</keyword>
<dbReference type="AlphaFoldDB" id="A0A3B7MK50"/>
<keyword evidence="4" id="KW-1185">Reference proteome</keyword>
<dbReference type="OrthoDB" id="9797709at2"/>
<dbReference type="Proteomes" id="UP000263900">
    <property type="component" value="Chromosome"/>
</dbReference>
<organism evidence="3 4">
    <name type="scientific">Paraflavitalea soli</name>
    <dbReference type="NCBI Taxonomy" id="2315862"/>
    <lineage>
        <taxon>Bacteria</taxon>
        <taxon>Pseudomonadati</taxon>
        <taxon>Bacteroidota</taxon>
        <taxon>Chitinophagia</taxon>
        <taxon>Chitinophagales</taxon>
        <taxon>Chitinophagaceae</taxon>
        <taxon>Paraflavitalea</taxon>
    </lineage>
</organism>
<proteinExistence type="predicted"/>